<proteinExistence type="inferred from homology"/>
<evidence type="ECO:0000256" key="4">
    <source>
        <dbReference type="ARBA" id="ARBA00022427"/>
    </source>
</evidence>
<dbReference type="GeneID" id="101823209"/>
<keyword evidence="11" id="KW-1185">Reference proteome</keyword>
<dbReference type="PANTHER" id="PTHR12002">
    <property type="entry name" value="CLAUDIN"/>
    <property type="match status" value="1"/>
</dbReference>
<dbReference type="RefSeq" id="XP_005078083.1">
    <property type="nucleotide sequence ID" value="XM_005078026.1"/>
</dbReference>
<keyword evidence="8 10" id="KW-1133">Transmembrane helix</keyword>
<evidence type="ECO:0000256" key="9">
    <source>
        <dbReference type="ARBA" id="ARBA00023136"/>
    </source>
</evidence>
<evidence type="ECO:0000313" key="12">
    <source>
        <dbReference type="RefSeq" id="XP_005078083.1"/>
    </source>
</evidence>
<sequence>MVSRRASQQLGGFAEATIAWILCNVSMNLPQWRVWYFQEPMDSKLSLTLVGMWRTCVYHEESNSNILRVCYQYTYQDNFIPLDICVAQHQLISTVSVIVALWKLCSGNLRKKVIYNPFFFHRIINTISSILVFISLLYNYLSIFHKDRIALPPSFQTPSFPETQKAGTAVGMTTLSSVLFLVGGTISLCFTLPLHSRYILVFKTIFPTNINLKIQNWKE</sequence>
<dbReference type="eggNOG" id="ENOG502S127">
    <property type="taxonomic scope" value="Eukaryota"/>
</dbReference>
<accession>A0A1U7R2E3</accession>
<reference evidence="12" key="1">
    <citation type="submission" date="2025-08" db="UniProtKB">
        <authorList>
            <consortium name="RefSeq"/>
        </authorList>
    </citation>
    <scope>IDENTIFICATION</scope>
    <source>
        <tissue evidence="12">Liver</tissue>
    </source>
</reference>
<keyword evidence="9 10" id="KW-0472">Membrane</keyword>
<comment type="subcellular location">
    <subcellularLocation>
        <location evidence="1">Cell junction</location>
        <location evidence="1">Tight junction</location>
    </subcellularLocation>
    <subcellularLocation>
        <location evidence="2">Cell membrane</location>
        <topology evidence="2">Multi-pass membrane protein</topology>
    </subcellularLocation>
</comment>
<dbReference type="InterPro" id="IPR006187">
    <property type="entry name" value="Claudin"/>
</dbReference>
<evidence type="ECO:0000256" key="6">
    <source>
        <dbReference type="ARBA" id="ARBA00022692"/>
    </source>
</evidence>
<organism evidence="11 12">
    <name type="scientific">Mesocricetus auratus</name>
    <name type="common">Golden hamster</name>
    <dbReference type="NCBI Taxonomy" id="10036"/>
    <lineage>
        <taxon>Eukaryota</taxon>
        <taxon>Metazoa</taxon>
        <taxon>Chordata</taxon>
        <taxon>Craniata</taxon>
        <taxon>Vertebrata</taxon>
        <taxon>Euteleostomi</taxon>
        <taxon>Mammalia</taxon>
        <taxon>Eutheria</taxon>
        <taxon>Euarchontoglires</taxon>
        <taxon>Glires</taxon>
        <taxon>Rodentia</taxon>
        <taxon>Myomorpha</taxon>
        <taxon>Muroidea</taxon>
        <taxon>Cricetidae</taxon>
        <taxon>Cricetinae</taxon>
        <taxon>Mesocricetus</taxon>
    </lineage>
</organism>
<evidence type="ECO:0000256" key="8">
    <source>
        <dbReference type="ARBA" id="ARBA00022989"/>
    </source>
</evidence>
<feature type="transmembrane region" description="Helical" evidence="10">
    <location>
        <begin position="119"/>
        <end position="141"/>
    </location>
</feature>
<comment type="similarity">
    <text evidence="3">Belongs to the claudin family.</text>
</comment>
<keyword evidence="5" id="KW-1003">Cell membrane</keyword>
<evidence type="ECO:0000256" key="3">
    <source>
        <dbReference type="ARBA" id="ARBA00008295"/>
    </source>
</evidence>
<dbReference type="GO" id="GO:0005923">
    <property type="term" value="C:bicellular tight junction"/>
    <property type="evidence" value="ECO:0007669"/>
    <property type="project" value="UniProtKB-SubCell"/>
</dbReference>
<dbReference type="AlphaFoldDB" id="A0A1U7R2E3"/>
<name>A0A1U7R2E3_MESAU</name>
<evidence type="ECO:0000256" key="10">
    <source>
        <dbReference type="SAM" id="Phobius"/>
    </source>
</evidence>
<keyword evidence="6 10" id="KW-0812">Transmembrane</keyword>
<evidence type="ECO:0000256" key="7">
    <source>
        <dbReference type="ARBA" id="ARBA00022949"/>
    </source>
</evidence>
<keyword evidence="4" id="KW-0796">Tight junction</keyword>
<evidence type="ECO:0000256" key="5">
    <source>
        <dbReference type="ARBA" id="ARBA00022475"/>
    </source>
</evidence>
<evidence type="ECO:0000313" key="11">
    <source>
        <dbReference type="Proteomes" id="UP000886700"/>
    </source>
</evidence>
<gene>
    <name evidence="12" type="primary">LOC101823209</name>
</gene>
<dbReference type="GO" id="GO:0005198">
    <property type="term" value="F:structural molecule activity"/>
    <property type="evidence" value="ECO:0007669"/>
    <property type="project" value="InterPro"/>
</dbReference>
<dbReference type="GO" id="GO:0005886">
    <property type="term" value="C:plasma membrane"/>
    <property type="evidence" value="ECO:0007669"/>
    <property type="project" value="UniProtKB-SubCell"/>
</dbReference>
<evidence type="ECO:0000256" key="2">
    <source>
        <dbReference type="ARBA" id="ARBA00004651"/>
    </source>
</evidence>
<dbReference type="OrthoDB" id="9895009at2759"/>
<keyword evidence="7" id="KW-0965">Cell junction</keyword>
<dbReference type="KEGG" id="maua:101823209"/>
<feature type="transmembrane region" description="Helical" evidence="10">
    <location>
        <begin position="169"/>
        <end position="194"/>
    </location>
</feature>
<evidence type="ECO:0000256" key="1">
    <source>
        <dbReference type="ARBA" id="ARBA00004435"/>
    </source>
</evidence>
<protein>
    <submittedName>
        <fullName evidence="12">Claudin-34-like</fullName>
    </submittedName>
</protein>
<dbReference type="Gene3D" id="1.20.140.150">
    <property type="match status" value="1"/>
</dbReference>
<dbReference type="Proteomes" id="UP000886700">
    <property type="component" value="Unplaced"/>
</dbReference>